<dbReference type="Proteomes" id="UP000006591">
    <property type="component" value="Chromosome 7"/>
</dbReference>
<evidence type="ECO:0000256" key="5">
    <source>
        <dbReference type="ARBA" id="ARBA00023043"/>
    </source>
</evidence>
<feature type="repeat" description="ANK" evidence="7">
    <location>
        <begin position="75"/>
        <end position="107"/>
    </location>
</feature>
<reference evidence="11" key="2">
    <citation type="submission" date="2018-04" db="EMBL/GenBank/DDBJ databases">
        <title>OnivRS2 (Oryza nivara Reference Sequence Version 2).</title>
        <authorList>
            <person name="Zhang J."/>
            <person name="Kudrna D."/>
            <person name="Lee S."/>
            <person name="Talag J."/>
            <person name="Rajasekar S."/>
            <person name="Welchert J."/>
            <person name="Hsing Y.-I."/>
            <person name="Wing R.A."/>
        </authorList>
    </citation>
    <scope>NUCLEOTIDE SEQUENCE [LARGE SCALE GENOMIC DNA]</scope>
    <source>
        <strain evidence="11">SL10</strain>
    </source>
</reference>
<evidence type="ECO:0000256" key="9">
    <source>
        <dbReference type="SAM" id="Phobius"/>
    </source>
</evidence>
<organism evidence="11">
    <name type="scientific">Oryza nivara</name>
    <name type="common">Indian wild rice</name>
    <name type="synonym">Oryza sativa f. spontanea</name>
    <dbReference type="NCBI Taxonomy" id="4536"/>
    <lineage>
        <taxon>Eukaryota</taxon>
        <taxon>Viridiplantae</taxon>
        <taxon>Streptophyta</taxon>
        <taxon>Embryophyta</taxon>
        <taxon>Tracheophyta</taxon>
        <taxon>Spermatophyta</taxon>
        <taxon>Magnoliopsida</taxon>
        <taxon>Liliopsida</taxon>
        <taxon>Poales</taxon>
        <taxon>Poaceae</taxon>
        <taxon>BOP clade</taxon>
        <taxon>Oryzoideae</taxon>
        <taxon>Oryzeae</taxon>
        <taxon>Oryzinae</taxon>
        <taxon>Oryza</taxon>
    </lineage>
</organism>
<dbReference type="Gene3D" id="1.25.40.20">
    <property type="entry name" value="Ankyrin repeat-containing domain"/>
    <property type="match status" value="2"/>
</dbReference>
<evidence type="ECO:0000256" key="1">
    <source>
        <dbReference type="ARBA" id="ARBA00004141"/>
    </source>
</evidence>
<dbReference type="Pfam" id="PF00023">
    <property type="entry name" value="Ank"/>
    <property type="match status" value="1"/>
</dbReference>
<protein>
    <recommendedName>
        <fullName evidence="10">PGG domain-containing protein</fullName>
    </recommendedName>
</protein>
<dbReference type="SUPFAM" id="SSF48403">
    <property type="entry name" value="Ankyrin repeat"/>
    <property type="match status" value="1"/>
</dbReference>
<evidence type="ECO:0000256" key="3">
    <source>
        <dbReference type="ARBA" id="ARBA00022737"/>
    </source>
</evidence>
<dbReference type="GO" id="GO:0005886">
    <property type="term" value="C:plasma membrane"/>
    <property type="evidence" value="ECO:0007669"/>
    <property type="project" value="TreeGrafter"/>
</dbReference>
<evidence type="ECO:0000256" key="8">
    <source>
        <dbReference type="SAM" id="MobiDB-lite"/>
    </source>
</evidence>
<keyword evidence="3" id="KW-0677">Repeat</keyword>
<dbReference type="STRING" id="4536.A0A0E0I0J1"/>
<dbReference type="InterPro" id="IPR026961">
    <property type="entry name" value="PGG_dom"/>
</dbReference>
<feature type="transmembrane region" description="Helical" evidence="9">
    <location>
        <begin position="535"/>
        <end position="556"/>
    </location>
</feature>
<dbReference type="InterPro" id="IPR036770">
    <property type="entry name" value="Ankyrin_rpt-contain_sf"/>
</dbReference>
<sequence length="695" mass="76083">MSLDADLVQVLTDGDAVRLEELLMGREGHDGDDGCRRSDSLRQLQVSINVGDVALRREAAPRSRGTNYLLGKTSNGNTALHLVASRGHVELTKLISEMAPSLVATTNKCLDTPLHCAARTGRREVAAYLLPMMRTAAGGGEEETAPPLRATNQLGATALYEAVRHRRAEVVDLFMAEAPELAAVVTSGANGGVSPLYLAVTTGSVRMVAALLRPSRDGTPSPASFAGPKRRTALHVAAAINKELVEEILAWEPEGPTLLTRVDSAGRSPLHFAVQHQKLDVIQLFLKTEPTIAHISDDDGLFPLHAAAIVGSTRIIDELIKSCPNYYEMVDNRGRNFLHCAVEHNQGTVIRYICQDGRFEILLNATDSEGNTPFHLAVKNAFPLAVSLLLQTSSVEINIVNKDGLTAADLAELAFIPSKSYYFLDPLIIVFDCLHWVRAPHTLEGLSYHVHMDDKSETKETPNKQDDMNHMDDKSETKETPNKQDDMNKNGTIASVLIATVAFAAAFTLPGGLIADDHPHPGTATLARRFAFRAFVLSDTMAFVTSIIATCFLIYAGSIEIPTGHRRWYGLIASGLVPLGAQFMIAAFAFGFHLTLGPANRELVIFVYLVSSASVLFCFPGIWMPMHLGIGKAIWRRAGWRGLTNMSRWPFSLRSIFRRFTYSFLFTNLRRPFFAVLIPATFIVAIVLDVALPNY</sequence>
<dbReference type="PROSITE" id="PS50297">
    <property type="entry name" value="ANK_REP_REGION"/>
    <property type="match status" value="2"/>
</dbReference>
<dbReference type="Pfam" id="PF13962">
    <property type="entry name" value="PGG"/>
    <property type="match status" value="1"/>
</dbReference>
<feature type="repeat" description="ANK" evidence="7">
    <location>
        <begin position="265"/>
        <end position="297"/>
    </location>
</feature>
<dbReference type="PANTHER" id="PTHR24186">
    <property type="entry name" value="PROTEIN PHOSPHATASE 1 REGULATORY SUBUNIT"/>
    <property type="match status" value="1"/>
</dbReference>
<keyword evidence="4 9" id="KW-1133">Transmembrane helix</keyword>
<evidence type="ECO:0000313" key="12">
    <source>
        <dbReference type="Proteomes" id="UP000006591"/>
    </source>
</evidence>
<feature type="transmembrane region" description="Helical" evidence="9">
    <location>
        <begin position="493"/>
        <end position="515"/>
    </location>
</feature>
<reference evidence="11" key="1">
    <citation type="submission" date="2015-04" db="UniProtKB">
        <authorList>
            <consortium name="EnsemblPlants"/>
        </authorList>
    </citation>
    <scope>IDENTIFICATION</scope>
    <source>
        <strain evidence="11">SL10</strain>
    </source>
</reference>
<keyword evidence="6 9" id="KW-0472">Membrane</keyword>
<feature type="transmembrane region" description="Helical" evidence="9">
    <location>
        <begin position="673"/>
        <end position="692"/>
    </location>
</feature>
<dbReference type="Pfam" id="PF13857">
    <property type="entry name" value="Ank_5"/>
    <property type="match status" value="1"/>
</dbReference>
<feature type="transmembrane region" description="Helical" evidence="9">
    <location>
        <begin position="603"/>
        <end position="623"/>
    </location>
</feature>
<evidence type="ECO:0000259" key="10">
    <source>
        <dbReference type="Pfam" id="PF13962"/>
    </source>
</evidence>
<dbReference type="Gramene" id="ONIVA07G12180.1">
    <property type="protein sequence ID" value="ONIVA07G12180.1"/>
    <property type="gene ID" value="ONIVA07G12180"/>
</dbReference>
<dbReference type="SMART" id="SM00248">
    <property type="entry name" value="ANK"/>
    <property type="match status" value="9"/>
</dbReference>
<evidence type="ECO:0000313" key="11">
    <source>
        <dbReference type="EnsemblPlants" id="ONIVA07G12180.1"/>
    </source>
</evidence>
<name>A0A0E0I0J1_ORYNI</name>
<evidence type="ECO:0000256" key="7">
    <source>
        <dbReference type="PROSITE-ProRule" id="PRU00023"/>
    </source>
</evidence>
<dbReference type="Pfam" id="PF12796">
    <property type="entry name" value="Ank_2"/>
    <property type="match status" value="2"/>
</dbReference>
<dbReference type="EnsemblPlants" id="ONIVA07G12180.1">
    <property type="protein sequence ID" value="ONIVA07G12180.1"/>
    <property type="gene ID" value="ONIVA07G12180"/>
</dbReference>
<dbReference type="eggNOG" id="KOG0504">
    <property type="taxonomic scope" value="Eukaryota"/>
</dbReference>
<dbReference type="InterPro" id="IPR002110">
    <property type="entry name" value="Ankyrin_rpt"/>
</dbReference>
<evidence type="ECO:0000256" key="6">
    <source>
        <dbReference type="ARBA" id="ARBA00023136"/>
    </source>
</evidence>
<evidence type="ECO:0000256" key="4">
    <source>
        <dbReference type="ARBA" id="ARBA00022989"/>
    </source>
</evidence>
<evidence type="ECO:0000256" key="2">
    <source>
        <dbReference type="ARBA" id="ARBA00022692"/>
    </source>
</evidence>
<dbReference type="AlphaFoldDB" id="A0A0E0I0J1"/>
<proteinExistence type="predicted"/>
<feature type="domain" description="PGG" evidence="10">
    <location>
        <begin position="485"/>
        <end position="594"/>
    </location>
</feature>
<dbReference type="PANTHER" id="PTHR24186:SF50">
    <property type="entry name" value="ANKYRIN REPEAT-CONTAINING PROTEIN ITN1-LIKE ISOFORM X1"/>
    <property type="match status" value="1"/>
</dbReference>
<feature type="region of interest" description="Disordered" evidence="8">
    <location>
        <begin position="453"/>
        <end position="488"/>
    </location>
</feature>
<keyword evidence="12" id="KW-1185">Reference proteome</keyword>
<keyword evidence="2 9" id="KW-0812">Transmembrane</keyword>
<accession>A0A0E0I0J1</accession>
<dbReference type="PROSITE" id="PS50088">
    <property type="entry name" value="ANK_REPEAT"/>
    <property type="match status" value="2"/>
</dbReference>
<dbReference type="OMA" id="ETPNKQD"/>
<comment type="subcellular location">
    <subcellularLocation>
        <location evidence="1">Membrane</location>
        <topology evidence="1">Multi-pass membrane protein</topology>
    </subcellularLocation>
</comment>
<dbReference type="HOGENOM" id="CLU_000134_36_5_1"/>
<keyword evidence="5 7" id="KW-0040">ANK repeat</keyword>
<feature type="transmembrane region" description="Helical" evidence="9">
    <location>
        <begin position="568"/>
        <end position="591"/>
    </location>
</feature>